<evidence type="ECO:0000313" key="6">
    <source>
        <dbReference type="Proteomes" id="UP000346198"/>
    </source>
</evidence>
<keyword evidence="6" id="KW-1185">Reference proteome</keyword>
<protein>
    <submittedName>
        <fullName evidence="5">Polygalacturonase</fullName>
    </submittedName>
</protein>
<dbReference type="EMBL" id="CAAHFH010000001">
    <property type="protein sequence ID" value="VGO18832.1"/>
    <property type="molecule type" value="Genomic_DNA"/>
</dbReference>
<dbReference type="PANTHER" id="PTHR31339:SF9">
    <property type="entry name" value="PLASMIN AND FIBRONECTIN-BINDING PROTEIN A"/>
    <property type="match status" value="1"/>
</dbReference>
<dbReference type="InterPro" id="IPR012334">
    <property type="entry name" value="Pectin_lyas_fold"/>
</dbReference>
<dbReference type="InterPro" id="IPR051801">
    <property type="entry name" value="GH28_Enzymes"/>
</dbReference>
<dbReference type="InterPro" id="IPR011050">
    <property type="entry name" value="Pectin_lyase_fold/virulence"/>
</dbReference>
<accession>A0A6C2UF40</accession>
<keyword evidence="3 4" id="KW-0326">Glycosidase</keyword>
<reference evidence="5 6" key="1">
    <citation type="submission" date="2019-04" db="EMBL/GenBank/DDBJ databases">
        <authorList>
            <person name="Van Vliet M D."/>
        </authorList>
    </citation>
    <scope>NUCLEOTIDE SEQUENCE [LARGE SCALE GENOMIC DNA]</scope>
    <source>
        <strain evidence="5 6">F21</strain>
    </source>
</reference>
<dbReference type="PANTHER" id="PTHR31339">
    <property type="entry name" value="PECTIN LYASE-RELATED"/>
    <property type="match status" value="1"/>
</dbReference>
<evidence type="ECO:0000256" key="1">
    <source>
        <dbReference type="ARBA" id="ARBA00008834"/>
    </source>
</evidence>
<dbReference type="Gene3D" id="2.160.20.10">
    <property type="entry name" value="Single-stranded right-handed beta-helix, Pectin lyase-like"/>
    <property type="match status" value="1"/>
</dbReference>
<keyword evidence="2 4" id="KW-0378">Hydrolase</keyword>
<evidence type="ECO:0000256" key="3">
    <source>
        <dbReference type="ARBA" id="ARBA00023295"/>
    </source>
</evidence>
<name>A0A6C2UF40_9BACT</name>
<organism evidence="5 6">
    <name type="scientific">Pontiella sulfatireligans</name>
    <dbReference type="NCBI Taxonomy" id="2750658"/>
    <lineage>
        <taxon>Bacteria</taxon>
        <taxon>Pseudomonadati</taxon>
        <taxon>Kiritimatiellota</taxon>
        <taxon>Kiritimatiellia</taxon>
        <taxon>Kiritimatiellales</taxon>
        <taxon>Pontiellaceae</taxon>
        <taxon>Pontiella</taxon>
    </lineage>
</organism>
<dbReference type="SUPFAM" id="SSF51126">
    <property type="entry name" value="Pectin lyase-like"/>
    <property type="match status" value="1"/>
</dbReference>
<dbReference type="InterPro" id="IPR006626">
    <property type="entry name" value="PbH1"/>
</dbReference>
<evidence type="ECO:0000256" key="2">
    <source>
        <dbReference type="ARBA" id="ARBA00022801"/>
    </source>
</evidence>
<comment type="similarity">
    <text evidence="1 4">Belongs to the glycosyl hydrolase 28 family.</text>
</comment>
<dbReference type="InterPro" id="IPR000743">
    <property type="entry name" value="Glyco_hydro_28"/>
</dbReference>
<dbReference type="Proteomes" id="UP000346198">
    <property type="component" value="Unassembled WGS sequence"/>
</dbReference>
<dbReference type="GO" id="GO:0005975">
    <property type="term" value="P:carbohydrate metabolic process"/>
    <property type="evidence" value="ECO:0007669"/>
    <property type="project" value="InterPro"/>
</dbReference>
<dbReference type="GO" id="GO:0004650">
    <property type="term" value="F:polygalacturonase activity"/>
    <property type="evidence" value="ECO:0007669"/>
    <property type="project" value="InterPro"/>
</dbReference>
<sequence length="490" mass="53368">MLMAAVALLLNACATAQSDGKLGGQSWPVTEFGATGSDETNDTAAFQKAIDICHQSGGGVVEVPKGAYYGGTIELKSNVTLSFDDGASYLGTRNIDDYKMDCEMAVEIPSSSTAQIYACDASNIAITGKGVISVRGQLEYFSKETKTGKNRGLRPMNIRFIRCAGIQLTGITLKDSAAWNTHLVDCEDVAIQGVTIASRCNGNNDGIDMDSCRRVLIENCDINVGDDAICPKGTLEHPVEDLMIRNCRVSSHWGCFKTGTSSFGGFRNITITDCYFYDCPGVPIKLLCVDGGIMENVTISNIKMERVSGPIFIRLGARNRSYKSAREMSHRKDDQSESDAANIIRNITLKNIVADLTTEKLESNTIFITGIPNQKVENVTLENITVTYPGGGKAAHCNRVVPEDEARYPEKRNFGVPPSWGLYARHVDGLTVKNLKMALKKDDLRHAVYTDDVTNLQIDGLALSPQKGSAERLKLVDTPNLVIRNIKDLD</sequence>
<dbReference type="Pfam" id="PF00295">
    <property type="entry name" value="Glyco_hydro_28"/>
    <property type="match status" value="1"/>
</dbReference>
<dbReference type="SMART" id="SM00710">
    <property type="entry name" value="PbH1"/>
    <property type="match status" value="6"/>
</dbReference>
<evidence type="ECO:0000313" key="5">
    <source>
        <dbReference type="EMBL" id="VGO18832.1"/>
    </source>
</evidence>
<proteinExistence type="inferred from homology"/>
<dbReference type="AlphaFoldDB" id="A0A6C2UF40"/>
<evidence type="ECO:0000256" key="4">
    <source>
        <dbReference type="RuleBase" id="RU361169"/>
    </source>
</evidence>
<gene>
    <name evidence="5" type="primary">pgl_1</name>
    <name evidence="5" type="ORF">SCARR_00885</name>
</gene>